<evidence type="ECO:0000313" key="5">
    <source>
        <dbReference type="Proteomes" id="UP000294545"/>
    </source>
</evidence>
<dbReference type="Gene3D" id="2.30.130.110">
    <property type="match status" value="1"/>
</dbReference>
<dbReference type="CDD" id="cd11613">
    <property type="entry name" value="SAF_AH_GD"/>
    <property type="match status" value="1"/>
</dbReference>
<dbReference type="InterPro" id="IPR052172">
    <property type="entry name" value="UxaA_altronate/galactarate_dh"/>
</dbReference>
<dbReference type="Proteomes" id="UP000294545">
    <property type="component" value="Unassembled WGS sequence"/>
</dbReference>
<dbReference type="SMART" id="SM00858">
    <property type="entry name" value="SAF"/>
    <property type="match status" value="1"/>
</dbReference>
<keyword evidence="2" id="KW-0456">Lyase</keyword>
<evidence type="ECO:0000259" key="3">
    <source>
        <dbReference type="SMART" id="SM00858"/>
    </source>
</evidence>
<evidence type="ECO:0000313" key="4">
    <source>
        <dbReference type="EMBL" id="TCK87981.1"/>
    </source>
</evidence>
<dbReference type="InterPro" id="IPR048332">
    <property type="entry name" value="GD_AH_C"/>
</dbReference>
<dbReference type="Pfam" id="PF04295">
    <property type="entry name" value="GD_AH_second"/>
    <property type="match status" value="1"/>
</dbReference>
<evidence type="ECO:0000256" key="1">
    <source>
        <dbReference type="ARBA" id="ARBA00010986"/>
    </source>
</evidence>
<dbReference type="InterPro" id="IPR044144">
    <property type="entry name" value="SAF_UxaA/GarD"/>
</dbReference>
<dbReference type="GO" id="GO:0016829">
    <property type="term" value="F:lyase activity"/>
    <property type="evidence" value="ECO:0007669"/>
    <property type="project" value="UniProtKB-KW"/>
</dbReference>
<reference evidence="4 5" key="1">
    <citation type="submission" date="2019-03" db="EMBL/GenBank/DDBJ databases">
        <title>Genomic Encyclopedia of Type Strains, Phase IV (KMG-IV): sequencing the most valuable type-strain genomes for metagenomic binning, comparative biology and taxonomic classification.</title>
        <authorList>
            <person name="Goeker M."/>
        </authorList>
    </citation>
    <scope>NUCLEOTIDE SEQUENCE [LARGE SCALE GENOMIC DNA]</scope>
    <source>
        <strain evidence="4 5">DSM 24176</strain>
    </source>
</reference>
<dbReference type="PANTHER" id="PTHR30536">
    <property type="entry name" value="ALTRONATE/GALACTARATE DEHYDRATASE"/>
    <property type="match status" value="1"/>
</dbReference>
<keyword evidence="5" id="KW-1185">Reference proteome</keyword>
<proteinExistence type="inferred from homology"/>
<comment type="caution">
    <text evidence="4">The sequence shown here is derived from an EMBL/GenBank/DDBJ whole genome shotgun (WGS) entry which is preliminary data.</text>
</comment>
<accession>A0A4V2PZ10</accession>
<dbReference type="RefSeq" id="WP_132283289.1">
    <property type="nucleotide sequence ID" value="NZ_SMGQ01000017.1"/>
</dbReference>
<sequence length="492" mass="54503">MNKTQKITDKDNVVVALKEIKKGETVNNTQVLEDVQAGYKIAIKDIEKEQNIIKYGSPIGSAKEKIRKGSIVHVHNTKTNLDDIIDYQYEGLIVDEISTTIPDKDVNIYRRKNGQIGIRNELWIVPTVACVNRVGQKMIDVLKEEIDTSKIDGVNIYIHPYGCSQMGDDHKNTKEALQNITKHPNAGGVLVLGLGCENNQVSIFKETLGEYDKDRVKFLVAQDVKDEIKEGVKRLKELYEKMKNDKRVPGKFSEINVGLKCGGSDAFSGITANPLLGRFSDYLTYHGGTTVLTEVPEMFGAEHLLMKRAESKEVFNKIVKMINDFKKYYKSHNQPIYENPSPGNIKGGITTLEDKSLGTIQKGGHSKVVDVIDYTGKIKKNGLNLLAAPGNDLVSTTALGMCGCQLALFTTGRGTPYGVFVPTIKVSTNTKLSDKKPTWIDFDAGRLIDGVTMDDLLEDFIDKIVQIVNGKLSNNEINDAKEIALFKTGVTL</sequence>
<dbReference type="Pfam" id="PF08666">
    <property type="entry name" value="SAF"/>
    <property type="match status" value="1"/>
</dbReference>
<name>A0A4V2PZ10_9FIRM</name>
<dbReference type="GO" id="GO:0019698">
    <property type="term" value="P:D-galacturonate catabolic process"/>
    <property type="evidence" value="ECO:0007669"/>
    <property type="project" value="TreeGrafter"/>
</dbReference>
<comment type="similarity">
    <text evidence="1">Belongs to the UxaA family.</text>
</comment>
<dbReference type="AlphaFoldDB" id="A0A4V2PZ10"/>
<dbReference type="Pfam" id="PF20629">
    <property type="entry name" value="GD_AH_C"/>
    <property type="match status" value="1"/>
</dbReference>
<feature type="domain" description="SAF" evidence="3">
    <location>
        <begin position="11"/>
        <end position="78"/>
    </location>
</feature>
<dbReference type="InterPro" id="IPR007392">
    <property type="entry name" value="GD_AH_second"/>
</dbReference>
<evidence type="ECO:0000256" key="2">
    <source>
        <dbReference type="ARBA" id="ARBA00023239"/>
    </source>
</evidence>
<dbReference type="EMBL" id="SMGQ01000017">
    <property type="protein sequence ID" value="TCK87981.1"/>
    <property type="molecule type" value="Genomic_DNA"/>
</dbReference>
<organism evidence="4 5">
    <name type="scientific">Natranaerovirga hydrolytica</name>
    <dbReference type="NCBI Taxonomy" id="680378"/>
    <lineage>
        <taxon>Bacteria</taxon>
        <taxon>Bacillati</taxon>
        <taxon>Bacillota</taxon>
        <taxon>Clostridia</taxon>
        <taxon>Lachnospirales</taxon>
        <taxon>Natranaerovirgaceae</taxon>
        <taxon>Natranaerovirga</taxon>
    </lineage>
</organism>
<dbReference type="PANTHER" id="PTHR30536:SF5">
    <property type="entry name" value="ALTRONATE DEHYDRATASE"/>
    <property type="match status" value="1"/>
</dbReference>
<dbReference type="InterPro" id="IPR013974">
    <property type="entry name" value="SAF"/>
</dbReference>
<dbReference type="OrthoDB" id="9804574at2"/>
<gene>
    <name evidence="4" type="ORF">EDC19_2628</name>
</gene>
<protein>
    <submittedName>
        <fullName evidence="4">D-altronate dehydratase</fullName>
    </submittedName>
</protein>